<organism evidence="2 3">
    <name type="scientific">Emiliania huxleyi (strain CCMP1516)</name>
    <dbReference type="NCBI Taxonomy" id="280463"/>
    <lineage>
        <taxon>Eukaryota</taxon>
        <taxon>Haptista</taxon>
        <taxon>Haptophyta</taxon>
        <taxon>Prymnesiophyceae</taxon>
        <taxon>Isochrysidales</taxon>
        <taxon>Noelaerhabdaceae</taxon>
        <taxon>Emiliania</taxon>
    </lineage>
</organism>
<evidence type="ECO:0000313" key="2">
    <source>
        <dbReference type="EnsemblProtists" id="EOD35976"/>
    </source>
</evidence>
<dbReference type="EnsemblProtists" id="EOD35976">
    <property type="protein sequence ID" value="EOD35976"/>
    <property type="gene ID" value="EMIHUDRAFT_227125"/>
</dbReference>
<dbReference type="KEGG" id="ehx:EMIHUDRAFT_227125"/>
<dbReference type="PaxDb" id="2903-EOD35976"/>
<reference evidence="2" key="2">
    <citation type="submission" date="2024-10" db="UniProtKB">
        <authorList>
            <consortium name="EnsemblProtists"/>
        </authorList>
    </citation>
    <scope>IDENTIFICATION</scope>
</reference>
<dbReference type="RefSeq" id="XP_005788405.1">
    <property type="nucleotide sequence ID" value="XM_005788348.1"/>
</dbReference>
<protein>
    <submittedName>
        <fullName evidence="2">Uncharacterized protein</fullName>
    </submittedName>
</protein>
<dbReference type="GeneID" id="17281247"/>
<feature type="signal peptide" evidence="1">
    <location>
        <begin position="1"/>
        <end position="19"/>
    </location>
</feature>
<keyword evidence="1" id="KW-0732">Signal</keyword>
<dbReference type="Proteomes" id="UP000013827">
    <property type="component" value="Unassembled WGS sequence"/>
</dbReference>
<keyword evidence="3" id="KW-1185">Reference proteome</keyword>
<name>A0A0D3KJP1_EMIH1</name>
<feature type="chain" id="PRO_5044234126" evidence="1">
    <location>
        <begin position="20"/>
        <end position="115"/>
    </location>
</feature>
<proteinExistence type="predicted"/>
<reference evidence="3" key="1">
    <citation type="journal article" date="2013" name="Nature">
        <title>Pan genome of the phytoplankton Emiliania underpins its global distribution.</title>
        <authorList>
            <person name="Read B.A."/>
            <person name="Kegel J."/>
            <person name="Klute M.J."/>
            <person name="Kuo A."/>
            <person name="Lefebvre S.C."/>
            <person name="Maumus F."/>
            <person name="Mayer C."/>
            <person name="Miller J."/>
            <person name="Monier A."/>
            <person name="Salamov A."/>
            <person name="Young J."/>
            <person name="Aguilar M."/>
            <person name="Claverie J.M."/>
            <person name="Frickenhaus S."/>
            <person name="Gonzalez K."/>
            <person name="Herman E.K."/>
            <person name="Lin Y.C."/>
            <person name="Napier J."/>
            <person name="Ogata H."/>
            <person name="Sarno A.F."/>
            <person name="Shmutz J."/>
            <person name="Schroeder D."/>
            <person name="de Vargas C."/>
            <person name="Verret F."/>
            <person name="von Dassow P."/>
            <person name="Valentin K."/>
            <person name="Van de Peer Y."/>
            <person name="Wheeler G."/>
            <person name="Dacks J.B."/>
            <person name="Delwiche C.F."/>
            <person name="Dyhrman S.T."/>
            <person name="Glockner G."/>
            <person name="John U."/>
            <person name="Richards T."/>
            <person name="Worden A.Z."/>
            <person name="Zhang X."/>
            <person name="Grigoriev I.V."/>
            <person name="Allen A.E."/>
            <person name="Bidle K."/>
            <person name="Borodovsky M."/>
            <person name="Bowler C."/>
            <person name="Brownlee C."/>
            <person name="Cock J.M."/>
            <person name="Elias M."/>
            <person name="Gladyshev V.N."/>
            <person name="Groth M."/>
            <person name="Guda C."/>
            <person name="Hadaegh A."/>
            <person name="Iglesias-Rodriguez M.D."/>
            <person name="Jenkins J."/>
            <person name="Jones B.M."/>
            <person name="Lawson T."/>
            <person name="Leese F."/>
            <person name="Lindquist E."/>
            <person name="Lobanov A."/>
            <person name="Lomsadze A."/>
            <person name="Malik S.B."/>
            <person name="Marsh M.E."/>
            <person name="Mackinder L."/>
            <person name="Mock T."/>
            <person name="Mueller-Roeber B."/>
            <person name="Pagarete A."/>
            <person name="Parker M."/>
            <person name="Probert I."/>
            <person name="Quesneville H."/>
            <person name="Raines C."/>
            <person name="Rensing S.A."/>
            <person name="Riano-Pachon D.M."/>
            <person name="Richier S."/>
            <person name="Rokitta S."/>
            <person name="Shiraiwa Y."/>
            <person name="Soanes D.M."/>
            <person name="van der Giezen M."/>
            <person name="Wahlund T.M."/>
            <person name="Williams B."/>
            <person name="Wilson W."/>
            <person name="Wolfe G."/>
            <person name="Wurch L.L."/>
        </authorList>
    </citation>
    <scope>NUCLEOTIDE SEQUENCE</scope>
</reference>
<accession>A0A0D3KJP1</accession>
<evidence type="ECO:0000256" key="1">
    <source>
        <dbReference type="SAM" id="SignalP"/>
    </source>
</evidence>
<dbReference type="HOGENOM" id="CLU_2113583_0_0_1"/>
<dbReference type="AlphaFoldDB" id="A0A0D3KJP1"/>
<evidence type="ECO:0000313" key="3">
    <source>
        <dbReference type="Proteomes" id="UP000013827"/>
    </source>
</evidence>
<sequence length="115" mass="11518">MSATLFLLAALAVPSRVQVSYLSNSEAADAEAGQAAGKAAGAAAERAVVQAEESGRTYYWNEEEGGGGLAALRAKLAALREREASRGGDADGGRPKVARTAGVFAALLLAAAAAI</sequence>